<dbReference type="Gene3D" id="1.10.10.60">
    <property type="entry name" value="Homeodomain-like"/>
    <property type="match status" value="2"/>
</dbReference>
<keyword evidence="2" id="KW-0238">DNA-binding</keyword>
<evidence type="ECO:0000256" key="1">
    <source>
        <dbReference type="ARBA" id="ARBA00023015"/>
    </source>
</evidence>
<dbReference type="Pfam" id="PF01965">
    <property type="entry name" value="DJ-1_PfpI"/>
    <property type="match status" value="1"/>
</dbReference>
<keyword evidence="1" id="KW-0805">Transcription regulation</keyword>
<evidence type="ECO:0000256" key="2">
    <source>
        <dbReference type="ARBA" id="ARBA00023125"/>
    </source>
</evidence>
<dbReference type="RefSeq" id="WP_007621965.1">
    <property type="nucleotide sequence ID" value="NZ_BAEO01000050.1"/>
</dbReference>
<dbReference type="Proteomes" id="UP000006327">
    <property type="component" value="Unassembled WGS sequence"/>
</dbReference>
<dbReference type="GO" id="GO:0043565">
    <property type="term" value="F:sequence-specific DNA binding"/>
    <property type="evidence" value="ECO:0007669"/>
    <property type="project" value="InterPro"/>
</dbReference>
<accession>K6YU41</accession>
<dbReference type="InterPro" id="IPR018060">
    <property type="entry name" value="HTH_AraC"/>
</dbReference>
<evidence type="ECO:0000313" key="6">
    <source>
        <dbReference type="Proteomes" id="UP000006327"/>
    </source>
</evidence>
<dbReference type="Pfam" id="PF12833">
    <property type="entry name" value="HTH_18"/>
    <property type="match status" value="1"/>
</dbReference>
<dbReference type="PANTHER" id="PTHR43130">
    <property type="entry name" value="ARAC-FAMILY TRANSCRIPTIONAL REGULATOR"/>
    <property type="match status" value="1"/>
</dbReference>
<dbReference type="CDD" id="cd03138">
    <property type="entry name" value="GATase1_AraC_2"/>
    <property type="match status" value="1"/>
</dbReference>
<dbReference type="Gene3D" id="3.40.50.880">
    <property type="match status" value="1"/>
</dbReference>
<dbReference type="InterPro" id="IPR002818">
    <property type="entry name" value="DJ-1/PfpI"/>
</dbReference>
<dbReference type="SUPFAM" id="SSF52317">
    <property type="entry name" value="Class I glutamine amidotransferase-like"/>
    <property type="match status" value="1"/>
</dbReference>
<evidence type="ECO:0000313" key="5">
    <source>
        <dbReference type="EMBL" id="GAC20233.1"/>
    </source>
</evidence>
<reference evidence="5 6" key="1">
    <citation type="journal article" date="2017" name="Antonie Van Leeuwenhoek">
        <title>Rhizobium rhizosphaerae sp. nov., a novel species isolated from rice rhizosphere.</title>
        <authorList>
            <person name="Zhao J.J."/>
            <person name="Zhang J."/>
            <person name="Zhang R.J."/>
            <person name="Zhang C.W."/>
            <person name="Yin H.Q."/>
            <person name="Zhang X.X."/>
        </authorList>
    </citation>
    <scope>NUCLEOTIDE SEQUENCE [LARGE SCALE GENOMIC DNA]</scope>
    <source>
        <strain evidence="5 6">BSs20135</strain>
    </source>
</reference>
<dbReference type="PROSITE" id="PS00041">
    <property type="entry name" value="HTH_ARAC_FAMILY_1"/>
    <property type="match status" value="1"/>
</dbReference>
<dbReference type="SMART" id="SM00342">
    <property type="entry name" value="HTH_ARAC"/>
    <property type="match status" value="1"/>
</dbReference>
<dbReference type="eggNOG" id="COG4977">
    <property type="taxonomic scope" value="Bacteria"/>
</dbReference>
<dbReference type="STRING" id="493475.GARC_3274"/>
<dbReference type="SUPFAM" id="SSF46689">
    <property type="entry name" value="Homeodomain-like"/>
    <property type="match status" value="2"/>
</dbReference>
<dbReference type="PANTHER" id="PTHR43130:SF11">
    <property type="entry name" value="TRANSCRIPTIONAL REGULATORY PROTEIN"/>
    <property type="match status" value="1"/>
</dbReference>
<sequence>MPWFVFWQGYIGHKLWCFSQCFDIFSQYSVKMTQPLVHKITFLLCDNMLATSTTLPFEMLRAAESAARAKGGSQVEAWKIQTTAINKQPIKTSIGFSLCPDTDLEEAGNSDIIYLPALWRNPRPIVKKHPELLEWLRKAYENGAMISAVGTGCCFLAEAGLLNDKPATTHWHYFDQFQRDYPRVKLKRQYFITQAGNLYCSASVNAMADLTVHFVKRLYGEAIASFVERNFSHEIRRSYENTSYFEGSTKQHPDEDIVQAQIWMQDNYNRQINLSEVASRFDMSVRSFNRRFKNATAQTPLQYLQRVRIEIAKDLLQTSNLNVSEVADKIGYQDVGYFTALFVKLLATSPREYRATVRAKLFTAD</sequence>
<evidence type="ECO:0000259" key="4">
    <source>
        <dbReference type="PROSITE" id="PS01124"/>
    </source>
</evidence>
<gene>
    <name evidence="5" type="ORF">GARC_3274</name>
</gene>
<name>K6YU41_9ALTE</name>
<dbReference type="EMBL" id="BAEO01000050">
    <property type="protein sequence ID" value="GAC20233.1"/>
    <property type="molecule type" value="Genomic_DNA"/>
</dbReference>
<dbReference type="InterPro" id="IPR052158">
    <property type="entry name" value="INH-QAR"/>
</dbReference>
<dbReference type="AlphaFoldDB" id="K6YU41"/>
<proteinExistence type="predicted"/>
<dbReference type="InterPro" id="IPR029062">
    <property type="entry name" value="Class_I_gatase-like"/>
</dbReference>
<keyword evidence="6" id="KW-1185">Reference proteome</keyword>
<evidence type="ECO:0000256" key="3">
    <source>
        <dbReference type="ARBA" id="ARBA00023163"/>
    </source>
</evidence>
<dbReference type="PROSITE" id="PS01124">
    <property type="entry name" value="HTH_ARAC_FAMILY_2"/>
    <property type="match status" value="1"/>
</dbReference>
<dbReference type="InterPro" id="IPR018062">
    <property type="entry name" value="HTH_AraC-typ_CS"/>
</dbReference>
<feature type="domain" description="HTH araC/xylS-type" evidence="4">
    <location>
        <begin position="258"/>
        <end position="356"/>
    </location>
</feature>
<dbReference type="GO" id="GO:0003700">
    <property type="term" value="F:DNA-binding transcription factor activity"/>
    <property type="evidence" value="ECO:0007669"/>
    <property type="project" value="InterPro"/>
</dbReference>
<dbReference type="InterPro" id="IPR009057">
    <property type="entry name" value="Homeodomain-like_sf"/>
</dbReference>
<keyword evidence="3" id="KW-0804">Transcription</keyword>
<comment type="caution">
    <text evidence="5">The sequence shown here is derived from an EMBL/GenBank/DDBJ whole genome shotgun (WGS) entry which is preliminary data.</text>
</comment>
<protein>
    <submittedName>
        <fullName evidence="5">Transcriptional regulator</fullName>
    </submittedName>
</protein>
<organism evidence="5 6">
    <name type="scientific">Paraglaciecola arctica BSs20135</name>
    <dbReference type="NCBI Taxonomy" id="493475"/>
    <lineage>
        <taxon>Bacteria</taxon>
        <taxon>Pseudomonadati</taxon>
        <taxon>Pseudomonadota</taxon>
        <taxon>Gammaproteobacteria</taxon>
        <taxon>Alteromonadales</taxon>
        <taxon>Alteromonadaceae</taxon>
        <taxon>Paraglaciecola</taxon>
    </lineage>
</organism>